<proteinExistence type="predicted"/>
<keyword evidence="9 11" id="KW-1133">Transmembrane helix</keyword>
<dbReference type="InterPro" id="IPR023299">
    <property type="entry name" value="ATPase_P-typ_cyto_dom_N"/>
</dbReference>
<dbReference type="FunFam" id="3.40.1110.10:FF:000026">
    <property type="entry name" value="Cation-transporting ATPase"/>
    <property type="match status" value="1"/>
</dbReference>
<evidence type="ECO:0008006" key="14">
    <source>
        <dbReference type="Google" id="ProtNLM"/>
    </source>
</evidence>
<dbReference type="GO" id="GO:0006874">
    <property type="term" value="P:intracellular calcium ion homeostasis"/>
    <property type="evidence" value="ECO:0007669"/>
    <property type="project" value="TreeGrafter"/>
</dbReference>
<dbReference type="GO" id="GO:0005524">
    <property type="term" value="F:ATP binding"/>
    <property type="evidence" value="ECO:0007669"/>
    <property type="project" value="UniProtKB-KW"/>
</dbReference>
<dbReference type="FunFam" id="3.40.50.1000:FF:000045">
    <property type="entry name" value="Cation-transporting ATPase"/>
    <property type="match status" value="1"/>
</dbReference>
<name>A0A226EIC1_FOLCA</name>
<dbReference type="InterPro" id="IPR006544">
    <property type="entry name" value="P-type_TPase_V"/>
</dbReference>
<dbReference type="Gene3D" id="3.40.50.1000">
    <property type="entry name" value="HAD superfamily/HAD-like"/>
    <property type="match status" value="1"/>
</dbReference>
<dbReference type="InterPro" id="IPR023298">
    <property type="entry name" value="ATPase_P-typ_TM_dom_sf"/>
</dbReference>
<dbReference type="GO" id="GO:0140358">
    <property type="term" value="F:P-type transmembrane transporter activity"/>
    <property type="evidence" value="ECO:0007669"/>
    <property type="project" value="InterPro"/>
</dbReference>
<keyword evidence="10 11" id="KW-0472">Membrane</keyword>
<dbReference type="SUPFAM" id="SSF56784">
    <property type="entry name" value="HAD-like"/>
    <property type="match status" value="1"/>
</dbReference>
<evidence type="ECO:0000313" key="12">
    <source>
        <dbReference type="EMBL" id="OXA57463.1"/>
    </source>
</evidence>
<evidence type="ECO:0000313" key="13">
    <source>
        <dbReference type="Proteomes" id="UP000198287"/>
    </source>
</evidence>
<keyword evidence="7" id="KW-0460">Magnesium</keyword>
<evidence type="ECO:0000256" key="10">
    <source>
        <dbReference type="ARBA" id="ARBA00023136"/>
    </source>
</evidence>
<dbReference type="OrthoDB" id="48943at2759"/>
<dbReference type="NCBIfam" id="TIGR01657">
    <property type="entry name" value="P-ATPase-V"/>
    <property type="match status" value="1"/>
</dbReference>
<evidence type="ECO:0000256" key="6">
    <source>
        <dbReference type="ARBA" id="ARBA00022840"/>
    </source>
</evidence>
<dbReference type="AlphaFoldDB" id="A0A226EIC1"/>
<reference evidence="12 13" key="1">
    <citation type="submission" date="2015-12" db="EMBL/GenBank/DDBJ databases">
        <title>The genome of Folsomia candida.</title>
        <authorList>
            <person name="Faddeeva A."/>
            <person name="Derks M.F."/>
            <person name="Anvar Y."/>
            <person name="Smit S."/>
            <person name="Van Straalen N."/>
            <person name="Roelofs D."/>
        </authorList>
    </citation>
    <scope>NUCLEOTIDE SEQUENCE [LARGE SCALE GENOMIC DNA]</scope>
    <source>
        <strain evidence="12 13">VU population</strain>
        <tissue evidence="12">Whole body</tissue>
    </source>
</reference>
<protein>
    <recommendedName>
        <fullName evidence="14">Cation-transporting ATPase 13A3</fullName>
    </recommendedName>
</protein>
<gene>
    <name evidence="12" type="ORF">Fcan01_07823</name>
</gene>
<keyword evidence="4" id="KW-0479">Metal-binding</keyword>
<keyword evidence="2" id="KW-0597">Phosphoprotein</keyword>
<keyword evidence="6" id="KW-0067">ATP-binding</keyword>
<sequence>MSDEQKNQIFFRALRGPINMLFMIQELSLLNSTGTLTEEGLDLWGAVPSSCETRKLDDETSEDFATFQTPVREVSKLAPGPLFIGMAACHSLTLIDGTLIGDPLDLKMFEWTEWSLEEPGVADNEKFDKIAPTIVRPKQREVNDNLNIAGDTEVGISHGIIRQFPFSSSLQRMSVITRTLGASEFELYCKGSPEMITSLSRRETVPKNFNLVLEAYTQEGFRVIAIGYKKLGLNYAKAQRVVREEVETDLIFLGLIVLDNRLKPASSTEMATLKKAGIRTIMVTGDNMLTALSVARDCGMVEQNAKVIVINVEMDKKDKNRKPAISFSIVNKQIVSGSQSPVSMESGASCSTIEQNLINMEAALNRYHFAVSGSAFAAIKLHYPDLLSKVLVRGTVFARMSPDQKQQLVEHLQAIQYFVGMCGDGANDVGALKAAHAGISLSEAESSVASPFTSTESNIKCVPHIIREGRAALVTSFGIFKYMAVYSLTQFVSVIILYTIQSNLGDLQFLYIDLFLISIFALFFGHTEPYDGPLEKVEKHKDIDCSYIVLIQPPSASLVSAAPIISILCHMASIVGIQSFAFAFVQYQSWFSPYVHKEDEYASYENYTLFSVSTFQYIIMAIVFSRGKPYRKSLLTNHRLLAALIILTSFTAYLVLSPCSWLVKNLELQLPPSYEFRFTLLVFALVNLITAIIIEHGVVNYFVAKKFGVDRTNGKKEHARIERELAAAGSEWPPLSDAFGVGDKLNPESGVTKGLHYGNNARIESDVEKYRRHSITLTIPVPKMDQCSRPRSHNSYVITPASEPGGGFHNNHHDQNDFKVAVDILNHNNGSLS</sequence>
<dbReference type="STRING" id="158441.A0A226EIC1"/>
<dbReference type="InterPro" id="IPR001757">
    <property type="entry name" value="P_typ_ATPase"/>
</dbReference>
<dbReference type="PANTHER" id="PTHR45630:SF8">
    <property type="entry name" value="CATION-TRANSPORTING ATPASE"/>
    <property type="match status" value="1"/>
</dbReference>
<comment type="subcellular location">
    <subcellularLocation>
        <location evidence="1">Membrane</location>
        <topology evidence="1">Multi-pass membrane protein</topology>
    </subcellularLocation>
</comment>
<keyword evidence="13" id="KW-1185">Reference proteome</keyword>
<dbReference type="Gene3D" id="3.40.1110.10">
    <property type="entry name" value="Calcium-transporting ATPase, cytoplasmic domain N"/>
    <property type="match status" value="1"/>
</dbReference>
<keyword evidence="5" id="KW-0547">Nucleotide-binding</keyword>
<dbReference type="GO" id="GO:0019829">
    <property type="term" value="F:ATPase-coupled monoatomic cation transmembrane transporter activity"/>
    <property type="evidence" value="ECO:0007669"/>
    <property type="project" value="TreeGrafter"/>
</dbReference>
<dbReference type="OMA" id="GMAACHS"/>
<evidence type="ECO:0000256" key="11">
    <source>
        <dbReference type="SAM" id="Phobius"/>
    </source>
</evidence>
<organism evidence="12 13">
    <name type="scientific">Folsomia candida</name>
    <name type="common">Springtail</name>
    <dbReference type="NCBI Taxonomy" id="158441"/>
    <lineage>
        <taxon>Eukaryota</taxon>
        <taxon>Metazoa</taxon>
        <taxon>Ecdysozoa</taxon>
        <taxon>Arthropoda</taxon>
        <taxon>Hexapoda</taxon>
        <taxon>Collembola</taxon>
        <taxon>Entomobryomorpha</taxon>
        <taxon>Isotomoidea</taxon>
        <taxon>Isotomidae</taxon>
        <taxon>Proisotominae</taxon>
        <taxon>Folsomia</taxon>
    </lineage>
</organism>
<feature type="transmembrane region" description="Helical" evidence="11">
    <location>
        <begin position="507"/>
        <end position="525"/>
    </location>
</feature>
<evidence type="ECO:0000256" key="8">
    <source>
        <dbReference type="ARBA" id="ARBA00022967"/>
    </source>
</evidence>
<dbReference type="GO" id="GO:0016887">
    <property type="term" value="F:ATP hydrolysis activity"/>
    <property type="evidence" value="ECO:0007669"/>
    <property type="project" value="InterPro"/>
</dbReference>
<evidence type="ECO:0000256" key="2">
    <source>
        <dbReference type="ARBA" id="ARBA00022553"/>
    </source>
</evidence>
<evidence type="ECO:0000256" key="9">
    <source>
        <dbReference type="ARBA" id="ARBA00022989"/>
    </source>
</evidence>
<dbReference type="SUPFAM" id="SSF81665">
    <property type="entry name" value="Calcium ATPase, transmembrane domain M"/>
    <property type="match status" value="1"/>
</dbReference>
<dbReference type="EMBL" id="LNIX01000003">
    <property type="protein sequence ID" value="OXA57463.1"/>
    <property type="molecule type" value="Genomic_DNA"/>
</dbReference>
<dbReference type="GO" id="GO:0016020">
    <property type="term" value="C:membrane"/>
    <property type="evidence" value="ECO:0007669"/>
    <property type="project" value="UniProtKB-SubCell"/>
</dbReference>
<feature type="transmembrane region" description="Helical" evidence="11">
    <location>
        <begin position="564"/>
        <end position="587"/>
    </location>
</feature>
<dbReference type="SUPFAM" id="SSF81660">
    <property type="entry name" value="Metal cation-transporting ATPase, ATP-binding domain N"/>
    <property type="match status" value="1"/>
</dbReference>
<dbReference type="NCBIfam" id="TIGR01494">
    <property type="entry name" value="ATPase_P-type"/>
    <property type="match status" value="1"/>
</dbReference>
<dbReference type="InterPro" id="IPR023214">
    <property type="entry name" value="HAD_sf"/>
</dbReference>
<feature type="transmembrane region" description="Helical" evidence="11">
    <location>
        <begin position="637"/>
        <end position="656"/>
    </location>
</feature>
<evidence type="ECO:0000256" key="1">
    <source>
        <dbReference type="ARBA" id="ARBA00004141"/>
    </source>
</evidence>
<evidence type="ECO:0000256" key="4">
    <source>
        <dbReference type="ARBA" id="ARBA00022723"/>
    </source>
</evidence>
<dbReference type="Proteomes" id="UP000198287">
    <property type="component" value="Unassembled WGS sequence"/>
</dbReference>
<evidence type="ECO:0000256" key="5">
    <source>
        <dbReference type="ARBA" id="ARBA00022741"/>
    </source>
</evidence>
<feature type="transmembrane region" description="Helical" evidence="11">
    <location>
        <begin position="676"/>
        <end position="703"/>
    </location>
</feature>
<keyword evidence="8" id="KW-1278">Translocase</keyword>
<keyword evidence="3 11" id="KW-0812">Transmembrane</keyword>
<dbReference type="InterPro" id="IPR036412">
    <property type="entry name" value="HAD-like_sf"/>
</dbReference>
<dbReference type="GO" id="GO:0046872">
    <property type="term" value="F:metal ion binding"/>
    <property type="evidence" value="ECO:0007669"/>
    <property type="project" value="UniProtKB-KW"/>
</dbReference>
<evidence type="ECO:0000256" key="3">
    <source>
        <dbReference type="ARBA" id="ARBA00022692"/>
    </source>
</evidence>
<accession>A0A226EIC1</accession>
<comment type="caution">
    <text evidence="12">The sequence shown here is derived from an EMBL/GenBank/DDBJ whole genome shotgun (WGS) entry which is preliminary data.</text>
</comment>
<dbReference type="GO" id="GO:0015203">
    <property type="term" value="F:polyamine transmembrane transporter activity"/>
    <property type="evidence" value="ECO:0007669"/>
    <property type="project" value="TreeGrafter"/>
</dbReference>
<dbReference type="Pfam" id="PF13246">
    <property type="entry name" value="Cation_ATPase"/>
    <property type="match status" value="1"/>
</dbReference>
<evidence type="ECO:0000256" key="7">
    <source>
        <dbReference type="ARBA" id="ARBA00022842"/>
    </source>
</evidence>
<dbReference type="PANTHER" id="PTHR45630">
    <property type="entry name" value="CATION-TRANSPORTING ATPASE-RELATED"/>
    <property type="match status" value="1"/>
</dbReference>
<feature type="transmembrane region" description="Helical" evidence="11">
    <location>
        <begin position="479"/>
        <end position="501"/>
    </location>
</feature>